<evidence type="ECO:0000256" key="1">
    <source>
        <dbReference type="ARBA" id="ARBA00004167"/>
    </source>
</evidence>
<feature type="coiled-coil region" evidence="6">
    <location>
        <begin position="894"/>
        <end position="921"/>
    </location>
</feature>
<feature type="region of interest" description="Disordered" evidence="7">
    <location>
        <begin position="508"/>
        <end position="527"/>
    </location>
</feature>
<keyword evidence="11" id="KW-1185">Reference proteome</keyword>
<organism evidence="10 11">
    <name type="scientific">Kwoniella dendrophila CBS 6074</name>
    <dbReference type="NCBI Taxonomy" id="1295534"/>
    <lineage>
        <taxon>Eukaryota</taxon>
        <taxon>Fungi</taxon>
        <taxon>Dikarya</taxon>
        <taxon>Basidiomycota</taxon>
        <taxon>Agaricomycotina</taxon>
        <taxon>Tremellomycetes</taxon>
        <taxon>Tremellales</taxon>
        <taxon>Cryptococcaceae</taxon>
        <taxon>Kwoniella</taxon>
    </lineage>
</organism>
<dbReference type="Pfam" id="PF16016">
    <property type="entry name" value="VASt"/>
    <property type="match status" value="1"/>
</dbReference>
<sequence>MPSILSRFKRSPSTSSNTSETDFIADNNNQRGSNDSKRRVSVFSSTSNNQSEGEDHILVTKNNNNNNTGSPTTAPGPGGSLFVENFNSSSQSINNGSPVKRSITPSPRNKHTPLNLPIPIPNSHSPNNKPLGTPKLVLTEEGSNSPRSFSSSPVVTSPTTHIRNRPNLGLGLTDSISRESFDEDDLETPTAYDQSFTSDISKMSLPVAGVPGNELSPRARSGSVLSANGGNGTGTRSRQGSILSSRDRVSIVSPPLSPNALQPVDSRNTSLSKKSRRNKKRTKSINSTSGQSGIAAALAKGGLHLPGPGTSDDIISTLKAKKRSLQKRSPFLTTKKDNNQDDDDDALNGEDFDGDEGFDHDDFDDSESDSDLDDDLPVTGFAVASNRRNTDFHALFPSIDEGDYLIEDYGCALSKDILLQGRLYVSENHLCFHANILGWVTDVVVAFADIKTIEKKMTALVIPNAIQVSTGSAKYTFASLIARDSTYDVMMNIWRLCNPNAVMSSVSLGNTNNQSSRPGSVVGDDADTAVAGGASGGAAGGASKGHGPTQCACGKEGKHYNETALQTTFHSTPEKIYELMFNSGWFKNFLSENQKLRDIESSEWKPISPSNTLLTRSTSYIKPLNGSIGPKQTKCHITDEHEHLVFDDYISLITTTRTPDVPSGGVFSVKTRTCLMWAGRNSTKVIVTTTVEWTGKSWVKGIIEKSAIEGQKTYHDDLEKGMREYIKEHPSEFVGEGGVDEGELEAAEEVAQEEKEQTEAQAYANENTPRQKRREEDMGYLQSSIDMFVNGLKSIFGGIKGIFDSLEDLLQDTPLNIKNLMFLLIILLIISNIYTYAKIDKNQVVNRRNQKLSHNRRNQIDYLDNNEENVEDIVKRILQQNLHQYDRNSPKDELNELMTMINNVESRLNNLKSSITNLEVEM</sequence>
<keyword evidence="4 8" id="KW-1133">Transmembrane helix</keyword>
<evidence type="ECO:0000313" key="11">
    <source>
        <dbReference type="Proteomes" id="UP001355207"/>
    </source>
</evidence>
<feature type="region of interest" description="Disordered" evidence="7">
    <location>
        <begin position="754"/>
        <end position="776"/>
    </location>
</feature>
<evidence type="ECO:0000256" key="6">
    <source>
        <dbReference type="SAM" id="Coils"/>
    </source>
</evidence>
<dbReference type="GO" id="GO:0005739">
    <property type="term" value="C:mitochondrion"/>
    <property type="evidence" value="ECO:0007669"/>
    <property type="project" value="TreeGrafter"/>
</dbReference>
<dbReference type="InterPro" id="IPR004182">
    <property type="entry name" value="GRAM"/>
</dbReference>
<dbReference type="Proteomes" id="UP001355207">
    <property type="component" value="Chromosome 1"/>
</dbReference>
<dbReference type="Pfam" id="PF02893">
    <property type="entry name" value="GRAM"/>
    <property type="match status" value="1"/>
</dbReference>
<feature type="region of interest" description="Disordered" evidence="7">
    <location>
        <begin position="326"/>
        <end position="375"/>
    </location>
</feature>
<feature type="compositionally biased region" description="Low complexity" evidence="7">
    <location>
        <begin position="143"/>
        <end position="160"/>
    </location>
</feature>
<gene>
    <name evidence="10" type="ORF">L201_000747</name>
</gene>
<dbReference type="InterPro" id="IPR051482">
    <property type="entry name" value="Cholesterol_transport"/>
</dbReference>
<feature type="domain" description="VASt" evidence="9">
    <location>
        <begin position="559"/>
        <end position="730"/>
    </location>
</feature>
<dbReference type="Gene3D" id="2.30.29.30">
    <property type="entry name" value="Pleckstrin-homology domain (PH domain)/Phosphotyrosine-binding domain (PTB)"/>
    <property type="match status" value="1"/>
</dbReference>
<dbReference type="SMART" id="SM00568">
    <property type="entry name" value="GRAM"/>
    <property type="match status" value="1"/>
</dbReference>
<dbReference type="GO" id="GO:0005886">
    <property type="term" value="C:plasma membrane"/>
    <property type="evidence" value="ECO:0007669"/>
    <property type="project" value="TreeGrafter"/>
</dbReference>
<dbReference type="GeneID" id="91091419"/>
<proteinExistence type="inferred from homology"/>
<feature type="compositionally biased region" description="Polar residues" evidence="7">
    <location>
        <begin position="11"/>
        <end position="33"/>
    </location>
</feature>
<evidence type="ECO:0000259" key="9">
    <source>
        <dbReference type="PROSITE" id="PS51778"/>
    </source>
</evidence>
<dbReference type="AlphaFoldDB" id="A0AAX4JMX1"/>
<evidence type="ECO:0000256" key="3">
    <source>
        <dbReference type="ARBA" id="ARBA00022692"/>
    </source>
</evidence>
<comment type="subcellular location">
    <subcellularLocation>
        <location evidence="1">Membrane</location>
        <topology evidence="1">Single-pass membrane protein</topology>
    </subcellularLocation>
</comment>
<evidence type="ECO:0000256" key="2">
    <source>
        <dbReference type="ARBA" id="ARBA00006582"/>
    </source>
</evidence>
<dbReference type="PANTHER" id="PTHR23319:SF4">
    <property type="entry name" value="GRAM DOMAIN CONTAINING 1B, ISOFORM E"/>
    <property type="match status" value="1"/>
</dbReference>
<keyword evidence="6" id="KW-0175">Coiled coil</keyword>
<feature type="compositionally biased region" description="Polar residues" evidence="7">
    <location>
        <begin position="85"/>
        <end position="107"/>
    </location>
</feature>
<dbReference type="GO" id="GO:0005789">
    <property type="term" value="C:endoplasmic reticulum membrane"/>
    <property type="evidence" value="ECO:0007669"/>
    <property type="project" value="TreeGrafter"/>
</dbReference>
<reference evidence="10 11" key="1">
    <citation type="submission" date="2024-01" db="EMBL/GenBank/DDBJ databases">
        <title>Comparative genomics of Cryptococcus and Kwoniella reveals pathogenesis evolution and contrasting modes of karyotype evolution via chromosome fusion or intercentromeric recombination.</title>
        <authorList>
            <person name="Coelho M.A."/>
            <person name="David-Palma M."/>
            <person name="Shea T."/>
            <person name="Bowers K."/>
            <person name="McGinley-Smith S."/>
            <person name="Mohammad A.W."/>
            <person name="Gnirke A."/>
            <person name="Yurkov A.M."/>
            <person name="Nowrousian M."/>
            <person name="Sun S."/>
            <person name="Cuomo C.A."/>
            <person name="Heitman J."/>
        </authorList>
    </citation>
    <scope>NUCLEOTIDE SEQUENCE [LARGE SCALE GENOMIC DNA]</scope>
    <source>
        <strain evidence="10 11">CBS 6074</strain>
    </source>
</reference>
<evidence type="ECO:0000256" key="7">
    <source>
        <dbReference type="SAM" id="MobiDB-lite"/>
    </source>
</evidence>
<dbReference type="GO" id="GO:0140268">
    <property type="term" value="C:endoplasmic reticulum-plasma membrane contact site"/>
    <property type="evidence" value="ECO:0007669"/>
    <property type="project" value="TreeGrafter"/>
</dbReference>
<dbReference type="GO" id="GO:0032541">
    <property type="term" value="C:cortical endoplasmic reticulum"/>
    <property type="evidence" value="ECO:0007669"/>
    <property type="project" value="TreeGrafter"/>
</dbReference>
<evidence type="ECO:0000256" key="4">
    <source>
        <dbReference type="ARBA" id="ARBA00022989"/>
    </source>
</evidence>
<dbReference type="RefSeq" id="XP_066072643.1">
    <property type="nucleotide sequence ID" value="XM_066216546.1"/>
</dbReference>
<dbReference type="GO" id="GO:0032366">
    <property type="term" value="P:intracellular sterol transport"/>
    <property type="evidence" value="ECO:0007669"/>
    <property type="project" value="TreeGrafter"/>
</dbReference>
<protein>
    <recommendedName>
        <fullName evidence="9">VASt domain-containing protein</fullName>
    </recommendedName>
</protein>
<dbReference type="GO" id="GO:0032934">
    <property type="term" value="F:sterol binding"/>
    <property type="evidence" value="ECO:0007669"/>
    <property type="project" value="TreeGrafter"/>
</dbReference>
<feature type="compositionally biased region" description="Polar residues" evidence="7">
    <location>
        <begin position="223"/>
        <end position="244"/>
    </location>
</feature>
<evidence type="ECO:0000256" key="8">
    <source>
        <dbReference type="SAM" id="Phobius"/>
    </source>
</evidence>
<feature type="compositionally biased region" description="Low complexity" evidence="7">
    <location>
        <begin position="62"/>
        <end position="75"/>
    </location>
</feature>
<evidence type="ECO:0000256" key="5">
    <source>
        <dbReference type="ARBA" id="ARBA00023136"/>
    </source>
</evidence>
<dbReference type="PANTHER" id="PTHR23319">
    <property type="entry name" value="GRAM DOMAIN CONTAINING 1B, ISOFORM E"/>
    <property type="match status" value="1"/>
</dbReference>
<feature type="region of interest" description="Disordered" evidence="7">
    <location>
        <begin position="1"/>
        <end position="173"/>
    </location>
</feature>
<comment type="similarity">
    <text evidence="2">Belongs to the YSP2 family.</text>
</comment>
<feature type="region of interest" description="Disordered" evidence="7">
    <location>
        <begin position="208"/>
        <end position="292"/>
    </location>
</feature>
<keyword evidence="3 8" id="KW-0812">Transmembrane</keyword>
<dbReference type="PROSITE" id="PS51778">
    <property type="entry name" value="VAST"/>
    <property type="match status" value="1"/>
</dbReference>
<feature type="compositionally biased region" description="Basic residues" evidence="7">
    <location>
        <begin position="273"/>
        <end position="283"/>
    </location>
</feature>
<dbReference type="EMBL" id="CP144098">
    <property type="protein sequence ID" value="WWC85880.1"/>
    <property type="molecule type" value="Genomic_DNA"/>
</dbReference>
<dbReference type="GO" id="GO:0120015">
    <property type="term" value="F:sterol transfer activity"/>
    <property type="evidence" value="ECO:0007669"/>
    <property type="project" value="TreeGrafter"/>
</dbReference>
<keyword evidence="5 8" id="KW-0472">Membrane</keyword>
<feature type="transmembrane region" description="Helical" evidence="8">
    <location>
        <begin position="820"/>
        <end position="837"/>
    </location>
</feature>
<feature type="compositionally biased region" description="Low complexity" evidence="7">
    <location>
        <begin position="115"/>
        <end position="128"/>
    </location>
</feature>
<evidence type="ECO:0000313" key="10">
    <source>
        <dbReference type="EMBL" id="WWC85880.1"/>
    </source>
</evidence>
<feature type="compositionally biased region" description="Polar residues" evidence="7">
    <location>
        <begin position="42"/>
        <end position="51"/>
    </location>
</feature>
<feature type="compositionally biased region" description="Polar residues" evidence="7">
    <location>
        <begin position="508"/>
        <end position="518"/>
    </location>
</feature>
<dbReference type="CDD" id="cd13220">
    <property type="entry name" value="PH-GRAM_GRAMDC"/>
    <property type="match status" value="1"/>
</dbReference>
<dbReference type="InterPro" id="IPR011993">
    <property type="entry name" value="PH-like_dom_sf"/>
</dbReference>
<dbReference type="InterPro" id="IPR031968">
    <property type="entry name" value="VASt"/>
</dbReference>
<accession>A0AAX4JMX1</accession>
<feature type="compositionally biased region" description="Acidic residues" evidence="7">
    <location>
        <begin position="340"/>
        <end position="375"/>
    </location>
</feature>
<name>A0AAX4JMX1_9TREE</name>